<dbReference type="InterPro" id="IPR015421">
    <property type="entry name" value="PyrdxlP-dep_Trfase_major"/>
</dbReference>
<dbReference type="Proteomes" id="UP000197138">
    <property type="component" value="Unassembled WGS sequence"/>
</dbReference>
<dbReference type="AlphaFoldDB" id="A0A218WUK8"/>
<feature type="region of interest" description="Disordered" evidence="1">
    <location>
        <begin position="147"/>
        <end position="178"/>
    </location>
</feature>
<evidence type="ECO:0000256" key="1">
    <source>
        <dbReference type="SAM" id="MobiDB-lite"/>
    </source>
</evidence>
<sequence>MVVRKKKKRDKRGLFVFPVHSRVTGARYPYLWMNMAQENGWHVLLDACALGPKDMDSFSLFLIHSDFVVSSFYKVFGENPSGFGSLFVKKSAIPILETSTSLGIVSLIPAVGKKLLQLPSESSDDISNSSSFSGPIPMLMDSGNSKSHEVAIEHERPENSAAKSAQETDEITKGRTKGKTEIKCDGLDHVDLLGMILIGKTGISSNTIVAPPYGPAPYFSTQLPEITTYIILCSYFSLPKNSSIQLLKKEKQRTRGTRVRGSIVSSLSFKSGFFQ</sequence>
<name>A0A218WUK8_PUNGR</name>
<evidence type="ECO:0000313" key="2">
    <source>
        <dbReference type="EMBL" id="OWM75652.1"/>
    </source>
</evidence>
<protein>
    <recommendedName>
        <fullName evidence="4">Aminotransferase class V domain-containing protein</fullName>
    </recommendedName>
</protein>
<dbReference type="SUPFAM" id="SSF53383">
    <property type="entry name" value="PLP-dependent transferases"/>
    <property type="match status" value="1"/>
</dbReference>
<dbReference type="PANTHER" id="PTHR14237">
    <property type="entry name" value="MOLYBDOPTERIN COFACTOR SULFURASE MOSC"/>
    <property type="match status" value="1"/>
</dbReference>
<evidence type="ECO:0008006" key="4">
    <source>
        <dbReference type="Google" id="ProtNLM"/>
    </source>
</evidence>
<gene>
    <name evidence="2" type="ORF">CDL15_Pgr021817</name>
</gene>
<feature type="compositionally biased region" description="Basic and acidic residues" evidence="1">
    <location>
        <begin position="147"/>
        <end position="158"/>
    </location>
</feature>
<evidence type="ECO:0000313" key="3">
    <source>
        <dbReference type="Proteomes" id="UP000197138"/>
    </source>
</evidence>
<dbReference type="EMBL" id="MTKT01003240">
    <property type="protein sequence ID" value="OWM75652.1"/>
    <property type="molecule type" value="Genomic_DNA"/>
</dbReference>
<dbReference type="Gene3D" id="3.40.640.10">
    <property type="entry name" value="Type I PLP-dependent aspartate aminotransferase-like (Major domain)"/>
    <property type="match status" value="1"/>
</dbReference>
<comment type="caution">
    <text evidence="2">The sequence shown here is derived from an EMBL/GenBank/DDBJ whole genome shotgun (WGS) entry which is preliminary data.</text>
</comment>
<accession>A0A218WUK8</accession>
<reference evidence="3" key="1">
    <citation type="journal article" date="2017" name="Plant J.">
        <title>The pomegranate (Punica granatum L.) genome and the genomics of punicalagin biosynthesis.</title>
        <authorList>
            <person name="Qin G."/>
            <person name="Xu C."/>
            <person name="Ming R."/>
            <person name="Tang H."/>
            <person name="Guyot R."/>
            <person name="Kramer E.M."/>
            <person name="Hu Y."/>
            <person name="Yi X."/>
            <person name="Qi Y."/>
            <person name="Xu X."/>
            <person name="Gao Z."/>
            <person name="Pan H."/>
            <person name="Jian J."/>
            <person name="Tian Y."/>
            <person name="Yue Z."/>
            <person name="Xu Y."/>
        </authorList>
    </citation>
    <scope>NUCLEOTIDE SEQUENCE [LARGE SCALE GENOMIC DNA]</scope>
    <source>
        <strain evidence="3">cv. Dabenzi</strain>
    </source>
</reference>
<organism evidence="2 3">
    <name type="scientific">Punica granatum</name>
    <name type="common">Pomegranate</name>
    <dbReference type="NCBI Taxonomy" id="22663"/>
    <lineage>
        <taxon>Eukaryota</taxon>
        <taxon>Viridiplantae</taxon>
        <taxon>Streptophyta</taxon>
        <taxon>Embryophyta</taxon>
        <taxon>Tracheophyta</taxon>
        <taxon>Spermatophyta</taxon>
        <taxon>Magnoliopsida</taxon>
        <taxon>eudicotyledons</taxon>
        <taxon>Gunneridae</taxon>
        <taxon>Pentapetalae</taxon>
        <taxon>rosids</taxon>
        <taxon>malvids</taxon>
        <taxon>Myrtales</taxon>
        <taxon>Lythraceae</taxon>
        <taxon>Punica</taxon>
    </lineage>
</organism>
<dbReference type="PANTHER" id="PTHR14237:SF88">
    <property type="entry name" value="PYRIDOXAL PHOSPHATE (PLP)-DEPENDENT TRANSFERASES SUPERFAMILY PROTEIN"/>
    <property type="match status" value="1"/>
</dbReference>
<proteinExistence type="predicted"/>
<dbReference type="InterPro" id="IPR015424">
    <property type="entry name" value="PyrdxlP-dep_Trfase"/>
</dbReference>